<dbReference type="Proteomes" id="UP000033551">
    <property type="component" value="Unassembled WGS sequence"/>
</dbReference>
<keyword evidence="2" id="KW-1185">Reference proteome</keyword>
<organism evidence="1 2">
    <name type="scientific">Streptomyces katrae</name>
    <dbReference type="NCBI Taxonomy" id="68223"/>
    <lineage>
        <taxon>Bacteria</taxon>
        <taxon>Bacillati</taxon>
        <taxon>Actinomycetota</taxon>
        <taxon>Actinomycetes</taxon>
        <taxon>Kitasatosporales</taxon>
        <taxon>Streptomycetaceae</taxon>
        <taxon>Streptomyces</taxon>
    </lineage>
</organism>
<comment type="caution">
    <text evidence="1">The sequence shown here is derived from an EMBL/GenBank/DDBJ whole genome shotgun (WGS) entry which is preliminary data.</text>
</comment>
<protein>
    <submittedName>
        <fullName evidence="1">Uncharacterized protein</fullName>
    </submittedName>
</protein>
<accession>A0A0F4JDF9</accession>
<evidence type="ECO:0000313" key="1">
    <source>
        <dbReference type="EMBL" id="KJY31783.1"/>
    </source>
</evidence>
<sequence length="90" mass="9829">MNGRYAMAGLAVLSTLKDRDRSPAQQALDALVLLYQLGELHRLDRLIPGCQWHLLATDGLMPPSVRGQLQDLISRNAPHAGLGFDVRPAS</sequence>
<dbReference type="PATRIC" id="fig|68223.7.peg.8055"/>
<gene>
    <name evidence="1" type="ORF">VR44_17470</name>
</gene>
<name>A0A0F4JDF9_9ACTN</name>
<dbReference type="AlphaFoldDB" id="A0A0F4JDF9"/>
<proteinExistence type="predicted"/>
<evidence type="ECO:0000313" key="2">
    <source>
        <dbReference type="Proteomes" id="UP000033551"/>
    </source>
</evidence>
<reference evidence="1 2" key="1">
    <citation type="submission" date="2015-02" db="EMBL/GenBank/DDBJ databases">
        <authorList>
            <person name="Ju K.-S."/>
            <person name="Doroghazi J.R."/>
            <person name="Metcalf W."/>
        </authorList>
    </citation>
    <scope>NUCLEOTIDE SEQUENCE [LARGE SCALE GENOMIC DNA]</scope>
    <source>
        <strain evidence="1 2">NRRL ISP-5550</strain>
    </source>
</reference>
<dbReference type="RefSeq" id="WP_045948440.1">
    <property type="nucleotide sequence ID" value="NZ_JZWV01000467.1"/>
</dbReference>
<dbReference type="OrthoDB" id="4268817at2"/>
<dbReference type="EMBL" id="JZWV01000467">
    <property type="protein sequence ID" value="KJY31783.1"/>
    <property type="molecule type" value="Genomic_DNA"/>
</dbReference>